<comment type="caution">
    <text evidence="1">The sequence shown here is derived from an EMBL/GenBank/DDBJ whole genome shotgun (WGS) entry which is preliminary data.</text>
</comment>
<sequence length="943" mass="104731">MRISEISTPDLRQGSQHPQSHHNHFLSQIDSLIKQTENFSHANHLPETIPSDLRQNLTQLTQLVPFPNSVNLQIWKLSYRLWNACVDIANAATIRPSSSTSINENHAALRHVAADMLSLAGDVVGVPSPAIKSASFYYKTGLIWHDLGKFDLASTCFERATDIVSKIDITRISDSGERKLLLDLNLARARTAWEVSDRNLAMTLLNRAKNMLFGTSDHYKMLAVQYLVFGKSLLSKNEANAYNDALKLLNEALDLCQKGCSASRTREQTVELKELRSKVLRFISAVHLQKGEYESVIKCVRVLREGGGGDGGDHHASLPVLAMKAWLGLGRHEEAEKELRSMVVSKAIPEGVWVSAVEAFFESAGTAGAETTKGLFLGLLGRCHVSASAAVRVAHRVIGDCVGGGEGSRVRAKVVAELVSDDRVLALFAGEAAAKERKAMHAVLWNCASDHFRSKDYMTSAELFEKSLLYIPYDMENRILRAKGFRVLCLCYLARNQLDRAQEYINEAETLEPNTASAFLKLKIYLQKGNHSGAINQIQEMKACLDFTPDFLSLSAHEAIACRAPSVAVASLSNLLNFYTSGKTMPSTEVEAFRTLITILNTDPGNESEVLKFMKWAHGRVSELGCESFFGKGEVGRQEQKWFAVNSWNFGIKCGKEKNYELCAEFLRLIPEFYANLIDGQEKESSAMVCKSLILTVSAIIASENQKKVALEDIQVKNAAELLDKAGKMLKSISMEAQFDDDKISAIEPEFVFIHTFSAYDIHGRIDNLASQQQLHLVKSFASSKTCNPKYLLQIGLSASRGPRSNPEVATFALNECLSAFLSSPSPDYQDVALIVRTLIAVTSIHKGDSDDDAVHKMYKQAYRIMVGLKDGEYPIEEGKWLAMTAWNRASMPVRLGLVDVAKKWMNIGLELTRKVLGMETYRACMEDFVAEFEKRFHLQNNG</sequence>
<accession>A0ACB7GJA1</accession>
<evidence type="ECO:0000313" key="2">
    <source>
        <dbReference type="Proteomes" id="UP000091857"/>
    </source>
</evidence>
<reference evidence="2" key="1">
    <citation type="journal article" date="2016" name="Nat. Biotechnol.">
        <title>Sequencing wild and cultivated cassava and related species reveals extensive interspecific hybridization and genetic diversity.</title>
        <authorList>
            <person name="Bredeson J.V."/>
            <person name="Lyons J.B."/>
            <person name="Prochnik S.E."/>
            <person name="Wu G.A."/>
            <person name="Ha C.M."/>
            <person name="Edsinger-Gonzales E."/>
            <person name="Grimwood J."/>
            <person name="Schmutz J."/>
            <person name="Rabbi I.Y."/>
            <person name="Egesi C."/>
            <person name="Nauluvula P."/>
            <person name="Lebot V."/>
            <person name="Ndunguru J."/>
            <person name="Mkamilo G."/>
            <person name="Bart R.S."/>
            <person name="Setter T.L."/>
            <person name="Gleadow R.M."/>
            <person name="Kulakow P."/>
            <person name="Ferguson M.E."/>
            <person name="Rounsley S."/>
            <person name="Rokhsar D.S."/>
        </authorList>
    </citation>
    <scope>NUCLEOTIDE SEQUENCE [LARGE SCALE GENOMIC DNA]</scope>
    <source>
        <strain evidence="2">cv. AM560-2</strain>
    </source>
</reference>
<name>A0ACB7GJA1_MANES</name>
<keyword evidence="2" id="KW-1185">Reference proteome</keyword>
<gene>
    <name evidence="1" type="ORF">MANES_13G056300v8</name>
</gene>
<protein>
    <submittedName>
        <fullName evidence="1">Uncharacterized protein</fullName>
    </submittedName>
</protein>
<dbReference type="EMBL" id="CM004399">
    <property type="protein sequence ID" value="KAG8640414.1"/>
    <property type="molecule type" value="Genomic_DNA"/>
</dbReference>
<proteinExistence type="predicted"/>
<dbReference type="Proteomes" id="UP000091857">
    <property type="component" value="Chromosome 13"/>
</dbReference>
<evidence type="ECO:0000313" key="1">
    <source>
        <dbReference type="EMBL" id="KAG8640414.1"/>
    </source>
</evidence>
<organism evidence="1 2">
    <name type="scientific">Manihot esculenta</name>
    <name type="common">Cassava</name>
    <name type="synonym">Jatropha manihot</name>
    <dbReference type="NCBI Taxonomy" id="3983"/>
    <lineage>
        <taxon>Eukaryota</taxon>
        <taxon>Viridiplantae</taxon>
        <taxon>Streptophyta</taxon>
        <taxon>Embryophyta</taxon>
        <taxon>Tracheophyta</taxon>
        <taxon>Spermatophyta</taxon>
        <taxon>Magnoliopsida</taxon>
        <taxon>eudicotyledons</taxon>
        <taxon>Gunneridae</taxon>
        <taxon>Pentapetalae</taxon>
        <taxon>rosids</taxon>
        <taxon>fabids</taxon>
        <taxon>Malpighiales</taxon>
        <taxon>Euphorbiaceae</taxon>
        <taxon>Crotonoideae</taxon>
        <taxon>Manihoteae</taxon>
        <taxon>Manihot</taxon>
    </lineage>
</organism>